<feature type="compositionally biased region" description="Basic and acidic residues" evidence="1">
    <location>
        <begin position="228"/>
        <end position="245"/>
    </location>
</feature>
<evidence type="ECO:0008006" key="4">
    <source>
        <dbReference type="Google" id="ProtNLM"/>
    </source>
</evidence>
<evidence type="ECO:0000313" key="3">
    <source>
        <dbReference type="Proteomes" id="UP000319663"/>
    </source>
</evidence>
<evidence type="ECO:0000313" key="2">
    <source>
        <dbReference type="EMBL" id="TQB74867.1"/>
    </source>
</evidence>
<feature type="compositionally biased region" description="Basic and acidic residues" evidence="1">
    <location>
        <begin position="479"/>
        <end position="490"/>
    </location>
</feature>
<feature type="compositionally biased region" description="Basic and acidic residues" evidence="1">
    <location>
        <begin position="166"/>
        <end position="184"/>
    </location>
</feature>
<reference evidence="2 3" key="1">
    <citation type="submission" date="2019-06" db="EMBL/GenBank/DDBJ databases">
        <title>Wine fermentation using esterase from Monascus purpureus.</title>
        <authorList>
            <person name="Geng C."/>
            <person name="Zhang Y."/>
        </authorList>
    </citation>
    <scope>NUCLEOTIDE SEQUENCE [LARGE SCALE GENOMIC DNA]</scope>
    <source>
        <strain evidence="2">HQ1</strain>
    </source>
</reference>
<dbReference type="STRING" id="5098.A0A507R2Z7"/>
<feature type="compositionally biased region" description="Basic residues" evidence="1">
    <location>
        <begin position="1"/>
        <end position="10"/>
    </location>
</feature>
<feature type="compositionally biased region" description="Acidic residues" evidence="1">
    <location>
        <begin position="372"/>
        <end position="381"/>
    </location>
</feature>
<dbReference type="EMBL" id="VIFY01000026">
    <property type="protein sequence ID" value="TQB74867.1"/>
    <property type="molecule type" value="Genomic_DNA"/>
</dbReference>
<gene>
    <name evidence="2" type="ORF">MPDQ_004098</name>
</gene>
<feature type="compositionally biased region" description="Low complexity" evidence="1">
    <location>
        <begin position="273"/>
        <end position="289"/>
    </location>
</feature>
<keyword evidence="3" id="KW-1185">Reference proteome</keyword>
<dbReference type="Proteomes" id="UP000319663">
    <property type="component" value="Unassembled WGS sequence"/>
</dbReference>
<feature type="compositionally biased region" description="Acidic residues" evidence="1">
    <location>
        <begin position="263"/>
        <end position="272"/>
    </location>
</feature>
<proteinExistence type="predicted"/>
<dbReference type="AlphaFoldDB" id="A0A507R2Z7"/>
<feature type="region of interest" description="Disordered" evidence="1">
    <location>
        <begin position="1"/>
        <end position="497"/>
    </location>
</feature>
<feature type="compositionally biased region" description="Polar residues" evidence="1">
    <location>
        <begin position="309"/>
        <end position="326"/>
    </location>
</feature>
<comment type="caution">
    <text evidence="2">The sequence shown here is derived from an EMBL/GenBank/DDBJ whole genome shotgun (WGS) entry which is preliminary data.</text>
</comment>
<feature type="compositionally biased region" description="Acidic residues" evidence="1">
    <location>
        <begin position="426"/>
        <end position="438"/>
    </location>
</feature>
<organism evidence="2 3">
    <name type="scientific">Monascus purpureus</name>
    <name type="common">Red mold</name>
    <name type="synonym">Monascus anka</name>
    <dbReference type="NCBI Taxonomy" id="5098"/>
    <lineage>
        <taxon>Eukaryota</taxon>
        <taxon>Fungi</taxon>
        <taxon>Dikarya</taxon>
        <taxon>Ascomycota</taxon>
        <taxon>Pezizomycotina</taxon>
        <taxon>Eurotiomycetes</taxon>
        <taxon>Eurotiomycetidae</taxon>
        <taxon>Eurotiales</taxon>
        <taxon>Aspergillaceae</taxon>
        <taxon>Monascus</taxon>
    </lineage>
</organism>
<evidence type="ECO:0000256" key="1">
    <source>
        <dbReference type="SAM" id="MobiDB-lite"/>
    </source>
</evidence>
<feature type="compositionally biased region" description="Basic and acidic residues" evidence="1">
    <location>
        <begin position="96"/>
        <end position="118"/>
    </location>
</feature>
<feature type="compositionally biased region" description="Basic and acidic residues" evidence="1">
    <location>
        <begin position="65"/>
        <end position="74"/>
    </location>
</feature>
<feature type="compositionally biased region" description="Basic and acidic residues" evidence="1">
    <location>
        <begin position="290"/>
        <end position="305"/>
    </location>
</feature>
<name>A0A507R2Z7_MONPU</name>
<sequence length="497" mass="55932">MEAEKIRKKLNGSILKGKKFKVEVARPQKKRRSEDDAAPQSKAATEKTSKKRKTDNDTIEGYELPPDRQVKRGWTESATVKNERRKSEKQKKKKKEKGEKEAKVQAKSKYTEKAECLFRTKVPPNRASSTDPDHSGEKRRKKKKSSQETVVHEFSKTVTYPSFLRSDGEGSKRTATFEEGKGWLDDSGNIIEPTNARIKNDNYRPGQLAGAKEKRKSAKISPKQLDSSARESEGIIFPSEKEKTANSENDSDDWTSSSGLTSSDEDDVDSDSDSNMSSSSDESSVSSSCEESHERPQGSESETPREVANSINATSGETDVSVVSSQPREESNQPPFENVHPLEALFKRPAQDSSESRRAEANTQFSFFGNDADIEDDESGPESEPQPVEPQTPFTKKDIQLRGIRSAAPTPDTALASRIKWNSSDNTDDSQDSGDNETTDSKHKQNTPVLNKEESEFSKWFWEHRGENNRAWKRRRREVAKEQRQKENRRTGMKGKS</sequence>
<accession>A0A507R2Z7</accession>
<feature type="compositionally biased region" description="Basic and acidic residues" evidence="1">
    <location>
        <begin position="345"/>
        <end position="360"/>
    </location>
</feature>
<feature type="compositionally biased region" description="Basic and acidic residues" evidence="1">
    <location>
        <begin position="451"/>
        <end position="470"/>
    </location>
</feature>
<protein>
    <recommendedName>
        <fullName evidence="4">Suppressor protein SRP40</fullName>
    </recommendedName>
</protein>